<dbReference type="AlphaFoldDB" id="A0A8S0ZAF0"/>
<dbReference type="Proteomes" id="UP000494256">
    <property type="component" value="Unassembled WGS sequence"/>
</dbReference>
<gene>
    <name evidence="1" type="ORF">APLA_LOCUS4424</name>
</gene>
<protein>
    <submittedName>
        <fullName evidence="1">Uncharacterized protein</fullName>
    </submittedName>
</protein>
<comment type="caution">
    <text evidence="1">The sequence shown here is derived from an EMBL/GenBank/DDBJ whole genome shotgun (WGS) entry which is preliminary data.</text>
</comment>
<dbReference type="OrthoDB" id="62364at2759"/>
<sequence>MASNTKGPVTAEPENLIADFLQKFIKPFLRSADLNNSPPMNRTVKLEIETKILRLIKRKLIELKPLVQDDDEMIETEDNLTLHGNDETTLIEFLPKTSRRNKNGSEQHIMLKPVTRDPLKKSINKYKVLREQIKVMLDEEKITDDKKTLILTTLDEIIAKLIESQCTWMPDKKLSIFRNDTTESIRKLSNMTKKQWKHLRHRYMDYLTNRKEKENAFMNNFHQFFSSVINDTYNLSERYRIRCQLLQLNSNKIDETKQALREKKVVEKPKCENFKVCTNELREFFIDFYNYLNDTGVSVFKNYASMYIRDVNVELGVDKDVVVSVINSLGNKAERKINKVYKSELQRFNLDPDKNKNSNIKHIRDFIKDVVLIAKNILKAYLVKELGAMKTKLFMTVQEDLAVNLEVDMENLERHYLDMICTSFVLCNGRYSARKSGDGWTFRPRSNSEVFVKVQLSLDEEMKEIVARSGLLQYFKKPSHAKYKLNRDFRRAMNGNVTRTSITSFNITRTPKPLLSTATINTGNGSHIPK</sequence>
<proteinExistence type="predicted"/>
<name>A0A8S0ZAF0_ARCPL</name>
<evidence type="ECO:0000313" key="1">
    <source>
        <dbReference type="EMBL" id="CAB3230177.1"/>
    </source>
</evidence>
<dbReference type="EMBL" id="CADEBD010000287">
    <property type="protein sequence ID" value="CAB3230177.1"/>
    <property type="molecule type" value="Genomic_DNA"/>
</dbReference>
<organism evidence="1 2">
    <name type="scientific">Arctia plantaginis</name>
    <name type="common">Wood tiger moth</name>
    <name type="synonym">Phalaena plantaginis</name>
    <dbReference type="NCBI Taxonomy" id="874455"/>
    <lineage>
        <taxon>Eukaryota</taxon>
        <taxon>Metazoa</taxon>
        <taxon>Ecdysozoa</taxon>
        <taxon>Arthropoda</taxon>
        <taxon>Hexapoda</taxon>
        <taxon>Insecta</taxon>
        <taxon>Pterygota</taxon>
        <taxon>Neoptera</taxon>
        <taxon>Endopterygota</taxon>
        <taxon>Lepidoptera</taxon>
        <taxon>Glossata</taxon>
        <taxon>Ditrysia</taxon>
        <taxon>Noctuoidea</taxon>
        <taxon>Erebidae</taxon>
        <taxon>Arctiinae</taxon>
        <taxon>Arctia</taxon>
    </lineage>
</organism>
<accession>A0A8S0ZAF0</accession>
<reference evidence="1 2" key="1">
    <citation type="submission" date="2020-04" db="EMBL/GenBank/DDBJ databases">
        <authorList>
            <person name="Wallbank WR R."/>
            <person name="Pardo Diaz C."/>
            <person name="Kozak K."/>
            <person name="Martin S."/>
            <person name="Jiggins C."/>
            <person name="Moest M."/>
            <person name="Warren A I."/>
            <person name="Byers J.R.P. K."/>
            <person name="Montejo-Kovacevich G."/>
            <person name="Yen C E."/>
        </authorList>
    </citation>
    <scope>NUCLEOTIDE SEQUENCE [LARGE SCALE GENOMIC DNA]</scope>
</reference>
<evidence type="ECO:0000313" key="2">
    <source>
        <dbReference type="Proteomes" id="UP000494256"/>
    </source>
</evidence>